<dbReference type="Pfam" id="PF00400">
    <property type="entry name" value="WD40"/>
    <property type="match status" value="3"/>
</dbReference>
<evidence type="ECO:0000256" key="5">
    <source>
        <dbReference type="ARBA" id="ARBA00023242"/>
    </source>
</evidence>
<dbReference type="PRINTS" id="PR00320">
    <property type="entry name" value="GPROTEINBRPT"/>
</dbReference>
<dbReference type="InterPro" id="IPR036322">
    <property type="entry name" value="WD40_repeat_dom_sf"/>
</dbReference>
<dbReference type="InterPro" id="IPR015943">
    <property type="entry name" value="WD40/YVTN_repeat-like_dom_sf"/>
</dbReference>
<feature type="region of interest" description="Disordered" evidence="8">
    <location>
        <begin position="1"/>
        <end position="90"/>
    </location>
</feature>
<dbReference type="InterPro" id="IPR001680">
    <property type="entry name" value="WD40_rpt"/>
</dbReference>
<sequence>LKRCQKGVSPSYSPRPARSQLPPGPSAPRGHRLPSLWPLAGRRLGGMRTKKSSKKGKKKSASAKASAGPAVPTKPEVWMPGVPGAEPDEEGLDYDPTAYTCLTTLSLGWPCLSFDMLPDALGDQRTAFPHTLSFVAGSQAPSARLNSLSVCCVTNLTALRHGKDPLDDSDSDSSSSEDEDADGRPAPGPGSSASAPVLHIRRVAHAGAVNRVRAMPQSPALVAAWSEAGSVGVWDLGAPLEEARAEPSPDASRSERLARIAPRSVHGAGAEGYALDWSRLAAGRLAAGDRRAAIHVWEPAPAGKWAVGAAYRGHQGPVEDLQWSPTEDTVFASAGADQTLRIWDTREKTKPMLTVAAHEAEVNVAAWSASTAYMLASGGDDGLLRVWDLRAFASGQYVASLKYHSAPITSLEWSPHESSMLLSTGEDGQTAVWDLALERDPEEEAALAPETNAAVPDELPPQLLFVHAGQRDVKEGHWHAQIPGLMVTTAADGFNLFKPANV</sequence>
<dbReference type="AlphaFoldDB" id="A0A1D1ZUK5"/>
<dbReference type="GO" id="GO:0005730">
    <property type="term" value="C:nucleolus"/>
    <property type="evidence" value="ECO:0007669"/>
    <property type="project" value="TreeGrafter"/>
</dbReference>
<evidence type="ECO:0000259" key="9">
    <source>
        <dbReference type="Pfam" id="PF12265"/>
    </source>
</evidence>
<feature type="region of interest" description="Disordered" evidence="8">
    <location>
        <begin position="161"/>
        <end position="197"/>
    </location>
</feature>
<evidence type="ECO:0000256" key="2">
    <source>
        <dbReference type="ARBA" id="ARBA00009341"/>
    </source>
</evidence>
<dbReference type="InterPro" id="IPR020472">
    <property type="entry name" value="WD40_PAC1"/>
</dbReference>
<keyword evidence="3 7" id="KW-0853">WD repeat</keyword>
<dbReference type="Gene3D" id="2.130.10.10">
    <property type="entry name" value="YVTN repeat-like/Quinoprotein amine dehydrogenase"/>
    <property type="match status" value="1"/>
</dbReference>
<comment type="subcellular location">
    <subcellularLocation>
        <location evidence="1">Nucleus</location>
    </subcellularLocation>
</comment>
<feature type="compositionally biased region" description="Basic residues" evidence="8">
    <location>
        <begin position="48"/>
        <end position="61"/>
    </location>
</feature>
<feature type="repeat" description="WD" evidence="7">
    <location>
        <begin position="311"/>
        <end position="353"/>
    </location>
</feature>
<evidence type="ECO:0000256" key="8">
    <source>
        <dbReference type="SAM" id="MobiDB-lite"/>
    </source>
</evidence>
<accession>A0A1D1ZUK5</accession>
<dbReference type="PROSITE" id="PS00678">
    <property type="entry name" value="WD_REPEATS_1"/>
    <property type="match status" value="2"/>
</dbReference>
<gene>
    <name evidence="10" type="ORF">g.38435</name>
</gene>
<reference evidence="10" key="1">
    <citation type="submission" date="2015-08" db="EMBL/GenBank/DDBJ databases">
        <authorList>
            <person name="Babu N.S."/>
            <person name="Beckwith C.J."/>
            <person name="Beseler K.G."/>
            <person name="Brison A."/>
            <person name="Carone J.V."/>
            <person name="Caskin T.P."/>
            <person name="Diamond M."/>
            <person name="Durham M.E."/>
            <person name="Foxe J.M."/>
            <person name="Go M."/>
            <person name="Henderson B.A."/>
            <person name="Jones I.B."/>
            <person name="McGettigan J.A."/>
            <person name="Micheletti S.J."/>
            <person name="Nasrallah M.E."/>
            <person name="Ortiz D."/>
            <person name="Piller C.R."/>
            <person name="Privatt S.R."/>
            <person name="Schneider S.L."/>
            <person name="Sharp S."/>
            <person name="Smith T.C."/>
            <person name="Stanton J.D."/>
            <person name="Ullery H.E."/>
            <person name="Wilson R.J."/>
            <person name="Serrano M.G."/>
            <person name="Buck G."/>
            <person name="Lee V."/>
            <person name="Wang Y."/>
            <person name="Carvalho R."/>
            <person name="Voegtly L."/>
            <person name="Shi R."/>
            <person name="Duckworth R."/>
            <person name="Johnson A."/>
            <person name="Loviza R."/>
            <person name="Walstead R."/>
            <person name="Shah Z."/>
            <person name="Kiflezghi M."/>
            <person name="Wade K."/>
            <person name="Ball S.L."/>
            <person name="Bradley K.W."/>
            <person name="Asai D.J."/>
            <person name="Bowman C.A."/>
            <person name="Russell D.A."/>
            <person name="Pope W.H."/>
            <person name="Jacobs-Sera D."/>
            <person name="Hendrix R.W."/>
            <person name="Hatfull G.F."/>
        </authorList>
    </citation>
    <scope>NUCLEOTIDE SEQUENCE</scope>
</reference>
<dbReference type="SUPFAM" id="SSF50978">
    <property type="entry name" value="WD40 repeat-like"/>
    <property type="match status" value="1"/>
</dbReference>
<name>A0A1D1ZUK5_AUXPR</name>
<feature type="repeat" description="WD" evidence="7">
    <location>
        <begin position="401"/>
        <end position="435"/>
    </location>
</feature>
<organism evidence="10">
    <name type="scientific">Auxenochlorella protothecoides</name>
    <name type="common">Green microalga</name>
    <name type="synonym">Chlorella protothecoides</name>
    <dbReference type="NCBI Taxonomy" id="3075"/>
    <lineage>
        <taxon>Eukaryota</taxon>
        <taxon>Viridiplantae</taxon>
        <taxon>Chlorophyta</taxon>
        <taxon>core chlorophytes</taxon>
        <taxon>Trebouxiophyceae</taxon>
        <taxon>Chlorellales</taxon>
        <taxon>Chlorellaceae</taxon>
        <taxon>Auxenochlorella</taxon>
    </lineage>
</organism>
<dbReference type="PANTHER" id="PTHR45903:SF1">
    <property type="entry name" value="GLUTAMATE-RICH WD REPEAT-CONTAINING PROTEIN 1"/>
    <property type="match status" value="1"/>
</dbReference>
<proteinExistence type="inferred from homology"/>
<dbReference type="Pfam" id="PF12265">
    <property type="entry name" value="CAF1C_H4-bd"/>
    <property type="match status" value="1"/>
</dbReference>
<evidence type="ECO:0000256" key="7">
    <source>
        <dbReference type="PROSITE-ProRule" id="PRU00221"/>
    </source>
</evidence>
<feature type="non-terminal residue" evidence="10">
    <location>
        <position position="1"/>
    </location>
</feature>
<dbReference type="SMART" id="SM00320">
    <property type="entry name" value="WD40"/>
    <property type="match status" value="4"/>
</dbReference>
<evidence type="ECO:0000256" key="6">
    <source>
        <dbReference type="ARBA" id="ARBA00040876"/>
    </source>
</evidence>
<dbReference type="GO" id="GO:0042254">
    <property type="term" value="P:ribosome biogenesis"/>
    <property type="evidence" value="ECO:0007669"/>
    <property type="project" value="TreeGrafter"/>
</dbReference>
<comment type="similarity">
    <text evidence="2">Belongs to the WD repeat RBAP46/RBAP48/MSI1 family.</text>
</comment>
<feature type="domain" description="Histone-binding protein RBBP4-like N-terminal" evidence="9">
    <location>
        <begin position="89"/>
        <end position="156"/>
    </location>
</feature>
<evidence type="ECO:0000256" key="4">
    <source>
        <dbReference type="ARBA" id="ARBA00022737"/>
    </source>
</evidence>
<evidence type="ECO:0000256" key="3">
    <source>
        <dbReference type="ARBA" id="ARBA00022574"/>
    </source>
</evidence>
<feature type="repeat" description="WD" evidence="7">
    <location>
        <begin position="355"/>
        <end position="390"/>
    </location>
</feature>
<evidence type="ECO:0000313" key="10">
    <source>
        <dbReference type="EMBL" id="JAT70363.1"/>
    </source>
</evidence>
<dbReference type="InterPro" id="IPR051972">
    <property type="entry name" value="Glutamate-rich_WD_repeat"/>
</dbReference>
<protein>
    <recommendedName>
        <fullName evidence="6">Glutamate-rich WD repeat-containing protein 1</fullName>
    </recommendedName>
</protein>
<keyword evidence="4" id="KW-0677">Repeat</keyword>
<evidence type="ECO:0000256" key="1">
    <source>
        <dbReference type="ARBA" id="ARBA00004123"/>
    </source>
</evidence>
<dbReference type="InterPro" id="IPR019775">
    <property type="entry name" value="WD40_repeat_CS"/>
</dbReference>
<dbReference type="PANTHER" id="PTHR45903">
    <property type="entry name" value="GLUTAMATE-RICH WD REPEAT-CONTAINING PROTEIN 1"/>
    <property type="match status" value="1"/>
</dbReference>
<dbReference type="PROSITE" id="PS50294">
    <property type="entry name" value="WD_REPEATS_REGION"/>
    <property type="match status" value="3"/>
</dbReference>
<feature type="compositionally biased region" description="Acidic residues" evidence="8">
    <location>
        <begin position="167"/>
        <end position="181"/>
    </location>
</feature>
<dbReference type="InterPro" id="IPR022052">
    <property type="entry name" value="Histone-bd_RBBP4-like_N"/>
</dbReference>
<dbReference type="PROSITE" id="PS50082">
    <property type="entry name" value="WD_REPEATS_2"/>
    <property type="match status" value="3"/>
</dbReference>
<dbReference type="EMBL" id="GDKF01008259">
    <property type="protein sequence ID" value="JAT70363.1"/>
    <property type="molecule type" value="Transcribed_RNA"/>
</dbReference>
<keyword evidence="5" id="KW-0539">Nucleus</keyword>